<gene>
    <name evidence="1" type="ORF">OKA04_18330</name>
</gene>
<dbReference type="EMBL" id="JAPDDS010000011">
    <property type="protein sequence ID" value="MCW1886702.1"/>
    <property type="molecule type" value="Genomic_DNA"/>
</dbReference>
<organism evidence="1 2">
    <name type="scientific">Luteolibacter flavescens</name>
    <dbReference type="NCBI Taxonomy" id="1859460"/>
    <lineage>
        <taxon>Bacteria</taxon>
        <taxon>Pseudomonadati</taxon>
        <taxon>Verrucomicrobiota</taxon>
        <taxon>Verrucomicrobiia</taxon>
        <taxon>Verrucomicrobiales</taxon>
        <taxon>Verrucomicrobiaceae</taxon>
        <taxon>Luteolibacter</taxon>
    </lineage>
</organism>
<sequence length="97" mass="11285">MPVRKPPGESSITILINRWERELILRYCYPFDDIERQLNESGDSDLARVTDAPYWWEQVIGNLHTSEKENFDRWNRASPAGEVRALIERIAGELGLL</sequence>
<evidence type="ECO:0000313" key="2">
    <source>
        <dbReference type="Proteomes" id="UP001207930"/>
    </source>
</evidence>
<accession>A0ABT3FTB5</accession>
<name>A0ABT3FTB5_9BACT</name>
<keyword evidence="2" id="KW-1185">Reference proteome</keyword>
<reference evidence="1 2" key="1">
    <citation type="submission" date="2022-10" db="EMBL/GenBank/DDBJ databases">
        <title>Luteolibacter flavescens strain MCCC 1K03193, whole genome shotgun sequencing project.</title>
        <authorList>
            <person name="Zhao G."/>
            <person name="Shen L."/>
        </authorList>
    </citation>
    <scope>NUCLEOTIDE SEQUENCE [LARGE SCALE GENOMIC DNA]</scope>
    <source>
        <strain evidence="1 2">MCCC 1K03193</strain>
    </source>
</reference>
<dbReference type="Proteomes" id="UP001207930">
    <property type="component" value="Unassembled WGS sequence"/>
</dbReference>
<proteinExistence type="predicted"/>
<protein>
    <submittedName>
        <fullName evidence="1">Uncharacterized protein</fullName>
    </submittedName>
</protein>
<evidence type="ECO:0000313" key="1">
    <source>
        <dbReference type="EMBL" id="MCW1886702.1"/>
    </source>
</evidence>
<comment type="caution">
    <text evidence="1">The sequence shown here is derived from an EMBL/GenBank/DDBJ whole genome shotgun (WGS) entry which is preliminary data.</text>
</comment>
<dbReference type="RefSeq" id="WP_264502657.1">
    <property type="nucleotide sequence ID" value="NZ_JAPDDS010000011.1"/>
</dbReference>